<organism evidence="2">
    <name type="scientific">Brassica napus</name>
    <name type="common">Rape</name>
    <dbReference type="NCBI Taxonomy" id="3708"/>
    <lineage>
        <taxon>Eukaryota</taxon>
        <taxon>Viridiplantae</taxon>
        <taxon>Streptophyta</taxon>
        <taxon>Embryophyta</taxon>
        <taxon>Tracheophyta</taxon>
        <taxon>Spermatophyta</taxon>
        <taxon>Magnoliopsida</taxon>
        <taxon>eudicotyledons</taxon>
        <taxon>Gunneridae</taxon>
        <taxon>Pentapetalae</taxon>
        <taxon>rosids</taxon>
        <taxon>malvids</taxon>
        <taxon>Brassicales</taxon>
        <taxon>Brassicaceae</taxon>
        <taxon>Brassiceae</taxon>
        <taxon>Brassica</taxon>
    </lineage>
</organism>
<dbReference type="AlphaFoldDB" id="A0A816M4X2"/>
<dbReference type="Proteomes" id="UP001295469">
    <property type="component" value="Chromosome C07"/>
</dbReference>
<keyword evidence="1" id="KW-0812">Transmembrane</keyword>
<accession>A0A816M4X2</accession>
<evidence type="ECO:0000256" key="1">
    <source>
        <dbReference type="SAM" id="Phobius"/>
    </source>
</evidence>
<keyword evidence="1" id="KW-1133">Transmembrane helix</keyword>
<name>A0A816M4X2_BRANA</name>
<sequence length="72" mass="8478">MVFIQVALTWWKKATEQRTAAMRAKNPNPIIREIPAMIRSIAVCTLIHIILLKILRYDKISCLVITRRRRSF</sequence>
<dbReference type="EMBL" id="HG994371">
    <property type="protein sequence ID" value="CAF1975359.1"/>
    <property type="molecule type" value="Genomic_DNA"/>
</dbReference>
<evidence type="ECO:0000313" key="2">
    <source>
        <dbReference type="EMBL" id="CAF1975359.1"/>
    </source>
</evidence>
<keyword evidence="1" id="KW-0472">Membrane</keyword>
<proteinExistence type="predicted"/>
<reference evidence="2" key="1">
    <citation type="submission" date="2021-01" db="EMBL/GenBank/DDBJ databases">
        <authorList>
            <consortium name="Genoscope - CEA"/>
            <person name="William W."/>
        </authorList>
    </citation>
    <scope>NUCLEOTIDE SEQUENCE</scope>
</reference>
<feature type="transmembrane region" description="Helical" evidence="1">
    <location>
        <begin position="36"/>
        <end position="55"/>
    </location>
</feature>
<gene>
    <name evidence="2" type="ORF">DARMORV10_C07P19200.1</name>
</gene>
<protein>
    <submittedName>
        <fullName evidence="2">(rape) hypothetical protein</fullName>
    </submittedName>
</protein>